<dbReference type="EMBL" id="CP010904">
    <property type="protein sequence ID" value="AKJ64828.1"/>
    <property type="molecule type" value="Genomic_DNA"/>
</dbReference>
<feature type="domain" description="Methyltransferase type 12" evidence="1">
    <location>
        <begin position="46"/>
        <end position="142"/>
    </location>
</feature>
<dbReference type="GO" id="GO:0102082">
    <property type="term" value="F:demethylrebeccamycin--D-glucose O-methyltransferase activity"/>
    <property type="evidence" value="ECO:0007669"/>
    <property type="project" value="UniProtKB-EC"/>
</dbReference>
<dbReference type="RefSeq" id="WP_074041423.1">
    <property type="nucleotide sequence ID" value="NZ_CP010904.1"/>
</dbReference>
<dbReference type="Gene3D" id="3.40.50.150">
    <property type="entry name" value="Vaccinia Virus protein VP39"/>
    <property type="match status" value="1"/>
</dbReference>
<dbReference type="InterPro" id="IPR013217">
    <property type="entry name" value="Methyltransf_12"/>
</dbReference>
<gene>
    <name evidence="2" type="primary">rebM</name>
    <name evidence="2" type="ORF">L21SP4_01585</name>
</gene>
<dbReference type="InterPro" id="IPR029063">
    <property type="entry name" value="SAM-dependent_MTases_sf"/>
</dbReference>
<dbReference type="KEGG" id="vbl:L21SP4_01585"/>
<dbReference type="STRING" id="1307763.L21SP4_01585"/>
<dbReference type="EC" id="2.1.1.164" evidence="2"/>
<evidence type="ECO:0000313" key="3">
    <source>
        <dbReference type="Proteomes" id="UP000035268"/>
    </source>
</evidence>
<reference evidence="3" key="1">
    <citation type="submission" date="2015-02" db="EMBL/GenBank/DDBJ databases">
        <title>Description and complete genome sequence of the first cultured representative of the subdivision 5 of the Verrucomicrobia phylum.</title>
        <authorList>
            <person name="Spring S."/>
            <person name="Bunk B."/>
            <person name="Sproer C."/>
            <person name="Klenk H.-P."/>
        </authorList>
    </citation>
    <scope>NUCLEOTIDE SEQUENCE [LARGE SCALE GENOMIC DNA]</scope>
    <source>
        <strain evidence="3">L21-Fru-AB</strain>
    </source>
</reference>
<proteinExistence type="predicted"/>
<protein>
    <submittedName>
        <fullName evidence="2">Demethylrebeccamycin-D-glucose O-methyltransferase</fullName>
        <ecNumber evidence="2">2.1.1.164</ecNumber>
    </submittedName>
</protein>
<name>A0A0G3EEU7_9BACT</name>
<evidence type="ECO:0000313" key="2">
    <source>
        <dbReference type="EMBL" id="AKJ64828.1"/>
    </source>
</evidence>
<dbReference type="AlphaFoldDB" id="A0A0G3EEU7"/>
<keyword evidence="3" id="KW-1185">Reference proteome</keyword>
<reference evidence="2 3" key="2">
    <citation type="journal article" date="2016" name="ISME J.">
        <title>Characterization of the first cultured representative of Verrucomicrobia subdivision 5 indicates the proposal of a novel phylum.</title>
        <authorList>
            <person name="Spring S."/>
            <person name="Bunk B."/>
            <person name="Sproer C."/>
            <person name="Schumann P."/>
            <person name="Rohde M."/>
            <person name="Tindall B.J."/>
            <person name="Klenk H.P."/>
        </authorList>
    </citation>
    <scope>NUCLEOTIDE SEQUENCE [LARGE SCALE GENOMIC DNA]</scope>
    <source>
        <strain evidence="2 3">L21-Fru-AB</strain>
    </source>
</reference>
<dbReference type="OrthoDB" id="9784101at2"/>
<organism evidence="2 3">
    <name type="scientific">Kiritimatiella glycovorans</name>
    <dbReference type="NCBI Taxonomy" id="1307763"/>
    <lineage>
        <taxon>Bacteria</taxon>
        <taxon>Pseudomonadati</taxon>
        <taxon>Kiritimatiellota</taxon>
        <taxon>Kiritimatiellia</taxon>
        <taxon>Kiritimatiellales</taxon>
        <taxon>Kiritimatiellaceae</taxon>
        <taxon>Kiritimatiella</taxon>
    </lineage>
</organism>
<sequence length="213" mass="23775">MSDSHAAAQLFDHWATGDRARPMWQNHLPRVRQVWQMIPNSDGNYLEVGCGCGLGLRHIAANQYRDGQCVGIDVSEGMIRLARETTAGLGNVRLEAADFINWEPGEGLTFDAIFSMEVFYYFSSIQEGLDHAARLLAPGGWLWVLVDLYHENAASHDWSERLGVPMQMWSKARYADGFAKAGLSEVRQIILHNPNDGGASEAPTLCTWGRRLQ</sequence>
<dbReference type="SUPFAM" id="SSF53335">
    <property type="entry name" value="S-adenosyl-L-methionine-dependent methyltransferases"/>
    <property type="match status" value="1"/>
</dbReference>
<dbReference type="Proteomes" id="UP000035268">
    <property type="component" value="Chromosome"/>
</dbReference>
<evidence type="ECO:0000259" key="1">
    <source>
        <dbReference type="Pfam" id="PF08242"/>
    </source>
</evidence>
<keyword evidence="2" id="KW-0489">Methyltransferase</keyword>
<dbReference type="GO" id="GO:0032259">
    <property type="term" value="P:methylation"/>
    <property type="evidence" value="ECO:0007669"/>
    <property type="project" value="UniProtKB-KW"/>
</dbReference>
<keyword evidence="2" id="KW-0808">Transferase</keyword>
<dbReference type="PANTHER" id="PTHR43861">
    <property type="entry name" value="TRANS-ACONITATE 2-METHYLTRANSFERASE-RELATED"/>
    <property type="match status" value="1"/>
</dbReference>
<dbReference type="CDD" id="cd02440">
    <property type="entry name" value="AdoMet_MTases"/>
    <property type="match status" value="1"/>
</dbReference>
<accession>A0A0G3EEU7</accession>
<dbReference type="PANTHER" id="PTHR43861:SF1">
    <property type="entry name" value="TRANS-ACONITATE 2-METHYLTRANSFERASE"/>
    <property type="match status" value="1"/>
</dbReference>
<dbReference type="Pfam" id="PF08242">
    <property type="entry name" value="Methyltransf_12"/>
    <property type="match status" value="1"/>
</dbReference>